<evidence type="ECO:0000313" key="4">
    <source>
        <dbReference type="EMBL" id="CRL05346.1"/>
    </source>
</evidence>
<feature type="compositionally biased region" description="Polar residues" evidence="1">
    <location>
        <begin position="12"/>
        <end position="29"/>
    </location>
</feature>
<dbReference type="OrthoDB" id="61560at2759"/>
<feature type="compositionally biased region" description="Basic and acidic residues" evidence="1">
    <location>
        <begin position="1"/>
        <end position="11"/>
    </location>
</feature>
<sequence>MQEWNKADKQMESSAALTNTINNENQSEIKGNGNLKRKHGIHGSSDDENDFLGFDQAEQTDSQHMIQNIKKICTDSSSDETTPKRLQTAHNRSTDITDPVFKLPFKYGWKRELVLRAEPTRSKEKGEVYYITPTGKKLRTRQEIENNLHDDLTIDNFTLVKVAIGAGDDEIIRPAKFYNYSRRSNVDPVVAEATAMPIGKRVPKPKLPKGASPPPLSSYPSTPTTALTSPTFTGNPIKSISMKENIQASSKSPVPVRKPAVKGKLKGDVRCTIQCPSALGKIPQLQCIVCLCLYHPECAKKSIADIESGTSFTCENCNFKFTKAAQNAPAMTKKHHQSQPTTTEASHNFEKNPQTLVTLNGKKFIVYETDSSNGIGKKVPNRSIIQKPSVVNTNRSQSVSSSVASFSPFNFSEHFLRNVSLGFDVLLHTFQYLKVQELQRASRVCRMWNLAAQSSILWRTVRMKNSHVNDWEGFARTLQRNGTVHLDLRKILMGNQEEAWRSFSNFISRVDQLQGIDLCRCDSIVVENLFVSNHNLRCINALSIKDEALNMEGLRNRQTMLEEMRIRAHGNGLILNNFDFKPLINVRHLTLTTIENLPSLLNDNAQLRELIALESLELGFCDQLNDVQFAGNLSFLQKLQRLRIEKGSQNFNVNKVLDVIAKNLPGLVQLELINCDIKNDFVSSIKQCRNIKRLLLIPTYVSQSAATNFMVMDGVMHLTSLEIIHWIVTNELLRVTELYQSENRPEKGKKSPEKSGSGTSSPVKAKDCIPVLKPVPGKEDTDDGDANIQQVEIVALKTVEAILQKRLPKTTVKLLKISNHFTWRQVIDSV</sequence>
<evidence type="ECO:0000256" key="1">
    <source>
        <dbReference type="SAM" id="MobiDB-lite"/>
    </source>
</evidence>
<reference evidence="4 5" key="1">
    <citation type="submission" date="2015-04" db="EMBL/GenBank/DDBJ databases">
        <authorList>
            <person name="Syromyatnikov M.Y."/>
            <person name="Popov V.N."/>
        </authorList>
    </citation>
    <scope>NUCLEOTIDE SEQUENCE [LARGE SCALE GENOMIC DNA]</scope>
</reference>
<dbReference type="Proteomes" id="UP000183832">
    <property type="component" value="Unassembled WGS sequence"/>
</dbReference>
<feature type="region of interest" description="Disordered" evidence="1">
    <location>
        <begin position="330"/>
        <end position="352"/>
    </location>
</feature>
<dbReference type="CDD" id="cd00122">
    <property type="entry name" value="MBD"/>
    <property type="match status" value="1"/>
</dbReference>
<feature type="region of interest" description="Disordered" evidence="1">
    <location>
        <begin position="73"/>
        <end position="93"/>
    </location>
</feature>
<feature type="domain" description="F-box" evidence="2">
    <location>
        <begin position="415"/>
        <end position="461"/>
    </location>
</feature>
<gene>
    <name evidence="4" type="ORF">CLUMA_CG018199</name>
</gene>
<dbReference type="InterPro" id="IPR052283">
    <property type="entry name" value="GenomicStab_NeuMorph_Reg"/>
</dbReference>
<dbReference type="SUPFAM" id="SSF52047">
    <property type="entry name" value="RNI-like"/>
    <property type="match status" value="1"/>
</dbReference>
<dbReference type="SMART" id="SM00391">
    <property type="entry name" value="MBD"/>
    <property type="match status" value="1"/>
</dbReference>
<dbReference type="STRING" id="568069.A0A1J1J053"/>
<feature type="compositionally biased region" description="Low complexity" evidence="1">
    <location>
        <begin position="218"/>
        <end position="231"/>
    </location>
</feature>
<dbReference type="InterPro" id="IPR016177">
    <property type="entry name" value="DNA-bd_dom_sf"/>
</dbReference>
<dbReference type="Pfam" id="PF12937">
    <property type="entry name" value="F-box-like"/>
    <property type="match status" value="1"/>
</dbReference>
<dbReference type="InterPro" id="IPR001810">
    <property type="entry name" value="F-box_dom"/>
</dbReference>
<dbReference type="InterPro" id="IPR001739">
    <property type="entry name" value="Methyl_CpG_DNA-bd"/>
</dbReference>
<dbReference type="PANTHER" id="PTHR15739:SF5">
    <property type="entry name" value="LD23158P"/>
    <property type="match status" value="1"/>
</dbReference>
<dbReference type="Gene3D" id="3.80.10.10">
    <property type="entry name" value="Ribonuclease Inhibitor"/>
    <property type="match status" value="1"/>
</dbReference>
<dbReference type="SUPFAM" id="SSF81383">
    <property type="entry name" value="F-box domain"/>
    <property type="match status" value="1"/>
</dbReference>
<dbReference type="SUPFAM" id="SSF54171">
    <property type="entry name" value="DNA-binding domain"/>
    <property type="match status" value="1"/>
</dbReference>
<proteinExistence type="predicted"/>
<dbReference type="Pfam" id="PF01429">
    <property type="entry name" value="MBD"/>
    <property type="match status" value="1"/>
</dbReference>
<feature type="compositionally biased region" description="Polar residues" evidence="1">
    <location>
        <begin position="338"/>
        <end position="352"/>
    </location>
</feature>
<feature type="compositionally biased region" description="Basic and acidic residues" evidence="1">
    <location>
        <begin position="743"/>
        <end position="753"/>
    </location>
</feature>
<dbReference type="AlphaFoldDB" id="A0A1J1J053"/>
<dbReference type="GO" id="GO:0003677">
    <property type="term" value="F:DNA binding"/>
    <property type="evidence" value="ECO:0007669"/>
    <property type="project" value="InterPro"/>
</dbReference>
<feature type="region of interest" description="Disordered" evidence="1">
    <location>
        <begin position="1"/>
        <end position="52"/>
    </location>
</feature>
<protein>
    <submittedName>
        <fullName evidence="4">CLUMA_CG018199, isoform A</fullName>
    </submittedName>
</protein>
<feature type="compositionally biased region" description="Polar residues" evidence="1">
    <location>
        <begin position="74"/>
        <end position="93"/>
    </location>
</feature>
<feature type="region of interest" description="Disordered" evidence="1">
    <location>
        <begin position="200"/>
        <end position="238"/>
    </location>
</feature>
<dbReference type="Gene3D" id="3.30.890.10">
    <property type="entry name" value="Methyl-cpg-binding Protein 2, Chain A"/>
    <property type="match status" value="1"/>
</dbReference>
<dbReference type="EMBL" id="CVRI01000064">
    <property type="protein sequence ID" value="CRL05346.1"/>
    <property type="molecule type" value="Genomic_DNA"/>
</dbReference>
<evidence type="ECO:0000259" key="2">
    <source>
        <dbReference type="PROSITE" id="PS50181"/>
    </source>
</evidence>
<feature type="region of interest" description="Disordered" evidence="1">
    <location>
        <begin position="743"/>
        <end position="765"/>
    </location>
</feature>
<dbReference type="PROSITE" id="PS50181">
    <property type="entry name" value="FBOX"/>
    <property type="match status" value="1"/>
</dbReference>
<dbReference type="InterPro" id="IPR032675">
    <property type="entry name" value="LRR_dom_sf"/>
</dbReference>
<organism evidence="4 5">
    <name type="scientific">Clunio marinus</name>
    <dbReference type="NCBI Taxonomy" id="568069"/>
    <lineage>
        <taxon>Eukaryota</taxon>
        <taxon>Metazoa</taxon>
        <taxon>Ecdysozoa</taxon>
        <taxon>Arthropoda</taxon>
        <taxon>Hexapoda</taxon>
        <taxon>Insecta</taxon>
        <taxon>Pterygota</taxon>
        <taxon>Neoptera</taxon>
        <taxon>Endopterygota</taxon>
        <taxon>Diptera</taxon>
        <taxon>Nematocera</taxon>
        <taxon>Chironomoidea</taxon>
        <taxon>Chironomidae</taxon>
        <taxon>Clunio</taxon>
    </lineage>
</organism>
<feature type="domain" description="MBD" evidence="3">
    <location>
        <begin position="95"/>
        <end position="164"/>
    </location>
</feature>
<dbReference type="InterPro" id="IPR036047">
    <property type="entry name" value="F-box-like_dom_sf"/>
</dbReference>
<dbReference type="PROSITE" id="PS50982">
    <property type="entry name" value="MBD"/>
    <property type="match status" value="1"/>
</dbReference>
<accession>A0A1J1J053</accession>
<dbReference type="PANTHER" id="PTHR15739">
    <property type="entry name" value="ZINC FINGER PROTEIN"/>
    <property type="match status" value="1"/>
</dbReference>
<evidence type="ECO:0000259" key="3">
    <source>
        <dbReference type="PROSITE" id="PS50982"/>
    </source>
</evidence>
<keyword evidence="5" id="KW-1185">Reference proteome</keyword>
<evidence type="ECO:0000313" key="5">
    <source>
        <dbReference type="Proteomes" id="UP000183832"/>
    </source>
</evidence>
<name>A0A1J1J053_9DIPT</name>